<sequence length="69" mass="7273">MVAAAKALGITRQTAGKLLADAGVGTVRRMSQVDIARAREAHAASESARSIGRRLGFSTHTILKAIRDD</sequence>
<evidence type="ECO:0000313" key="1">
    <source>
        <dbReference type="EMBL" id="UOE45134.1"/>
    </source>
</evidence>
<dbReference type="Proteomes" id="UP000832097">
    <property type="component" value="Chromosome"/>
</dbReference>
<evidence type="ECO:0008006" key="3">
    <source>
        <dbReference type="Google" id="ProtNLM"/>
    </source>
</evidence>
<evidence type="ECO:0000313" key="2">
    <source>
        <dbReference type="Proteomes" id="UP000832097"/>
    </source>
</evidence>
<reference evidence="1 2" key="1">
    <citation type="submission" date="2022-03" db="EMBL/GenBank/DDBJ databases">
        <title>Mucilaginibacter sp. isolated from the gut of Protaetia brevitarsis seulensis larvae.</title>
        <authorList>
            <person name="Won M."/>
            <person name="Kim S.-J."/>
            <person name="Kwon S.-W."/>
        </authorList>
    </citation>
    <scope>NUCLEOTIDE SEQUENCE [LARGE SCALE GENOMIC DNA]</scope>
    <source>
        <strain evidence="1 2">CFWR-12</strain>
    </source>
</reference>
<accession>A0ABY4C293</accession>
<gene>
    <name evidence="1" type="ORF">MTO99_04965</name>
</gene>
<dbReference type="EMBL" id="CP094528">
    <property type="protein sequence ID" value="UOE45134.1"/>
    <property type="molecule type" value="Genomic_DNA"/>
</dbReference>
<name>A0ABY4C293_9MICO</name>
<dbReference type="RefSeq" id="WP_243557506.1">
    <property type="nucleotide sequence ID" value="NZ_CP094528.1"/>
</dbReference>
<proteinExistence type="predicted"/>
<protein>
    <recommendedName>
        <fullName evidence="3">Helix-turn-helix domain-containing protein</fullName>
    </recommendedName>
</protein>
<organism evidence="1 2">
    <name type="scientific">Agromyces larvae</name>
    <dbReference type="NCBI Taxonomy" id="2929802"/>
    <lineage>
        <taxon>Bacteria</taxon>
        <taxon>Bacillati</taxon>
        <taxon>Actinomycetota</taxon>
        <taxon>Actinomycetes</taxon>
        <taxon>Micrococcales</taxon>
        <taxon>Microbacteriaceae</taxon>
        <taxon>Agromyces</taxon>
    </lineage>
</organism>
<keyword evidence="2" id="KW-1185">Reference proteome</keyword>